<keyword evidence="2" id="KW-0732">Signal</keyword>
<organism evidence="3 4">
    <name type="scientific">Nannocystis punicea</name>
    <dbReference type="NCBI Taxonomy" id="2995304"/>
    <lineage>
        <taxon>Bacteria</taxon>
        <taxon>Pseudomonadati</taxon>
        <taxon>Myxococcota</taxon>
        <taxon>Polyangia</taxon>
        <taxon>Nannocystales</taxon>
        <taxon>Nannocystaceae</taxon>
        <taxon>Nannocystis</taxon>
    </lineage>
</organism>
<evidence type="ECO:0000256" key="1">
    <source>
        <dbReference type="SAM" id="MobiDB-lite"/>
    </source>
</evidence>
<dbReference type="InterPro" id="IPR024038">
    <property type="entry name" value="MYXO-CTERM"/>
</dbReference>
<dbReference type="RefSeq" id="WP_269041240.1">
    <property type="nucleotide sequence ID" value="NZ_CP114040.1"/>
</dbReference>
<sequence>MAVKSSSMQAMALALAGAILVPNEAEACSPDYCSYVEAWSSLEVLHASIPTDGVLLLQGVRHGDLAEEDWLDKVDLTVTRDGQPIAGAVEAAGVRDVLLWRPAEPLEPGDYKVVGSVDNPDDLPYEYCGPDLLEFDLGFQVEAGSSAPLSSPEATITETLIVGASEDLEDFVCCDGAMPYSYSFDCGGSGTYVEWSEGFCAARRGFGSLQVQATVAVELPPSTAAMVVRELLVEGQPFRPGFYDSLTVQSSEPICVAVQLRNLATGETALSQETCHGADVVAQLGDHAIDPAPALAAECAEGAYTCALTEDGWQWDAAHCTPWPAEGETTGDPTGGPTTGGPDSDSSDSASSDGSDGSDGSESSEGPASGGQDGLVDHGCACDSRAPSPLGALMLLGLGLLRPRRRRRYAVPKDMS</sequence>
<name>A0ABY7HIG1_9BACT</name>
<gene>
    <name evidence="3" type="ORF">O0S08_22360</name>
</gene>
<dbReference type="Proteomes" id="UP001164459">
    <property type="component" value="Chromosome"/>
</dbReference>
<evidence type="ECO:0000256" key="2">
    <source>
        <dbReference type="SAM" id="SignalP"/>
    </source>
</evidence>
<feature type="region of interest" description="Disordered" evidence="1">
    <location>
        <begin position="319"/>
        <end position="382"/>
    </location>
</feature>
<feature type="compositionally biased region" description="Low complexity" evidence="1">
    <location>
        <begin position="340"/>
        <end position="367"/>
    </location>
</feature>
<reference evidence="3" key="1">
    <citation type="submission" date="2022-11" db="EMBL/GenBank/DDBJ databases">
        <title>Minimal conservation of predation-associated metabolite biosynthetic gene clusters underscores biosynthetic potential of Myxococcota including descriptions for ten novel species: Archangium lansinium sp. nov., Myxococcus landrumus sp. nov., Nannocystis bai.</title>
        <authorList>
            <person name="Ahearne A."/>
            <person name="Stevens C."/>
            <person name="Dowd S."/>
        </authorList>
    </citation>
    <scope>NUCLEOTIDE SEQUENCE</scope>
    <source>
        <strain evidence="3">Fl3</strain>
    </source>
</reference>
<keyword evidence="4" id="KW-1185">Reference proteome</keyword>
<feature type="chain" id="PRO_5046604982" evidence="2">
    <location>
        <begin position="28"/>
        <end position="416"/>
    </location>
</feature>
<evidence type="ECO:0000313" key="3">
    <source>
        <dbReference type="EMBL" id="WAS98883.1"/>
    </source>
</evidence>
<protein>
    <submittedName>
        <fullName evidence="3">MYXO-CTERM sorting domain-containing protein</fullName>
    </submittedName>
</protein>
<proteinExistence type="predicted"/>
<evidence type="ECO:0000313" key="4">
    <source>
        <dbReference type="Proteomes" id="UP001164459"/>
    </source>
</evidence>
<dbReference type="NCBIfam" id="TIGR03901">
    <property type="entry name" value="MYXO-CTERM"/>
    <property type="match status" value="1"/>
</dbReference>
<feature type="signal peptide" evidence="2">
    <location>
        <begin position="1"/>
        <end position="27"/>
    </location>
</feature>
<dbReference type="EMBL" id="CP114040">
    <property type="protein sequence ID" value="WAS98883.1"/>
    <property type="molecule type" value="Genomic_DNA"/>
</dbReference>
<accession>A0ABY7HIG1</accession>